<accession>A0A433Q169</accession>
<dbReference type="PROSITE" id="PS51747">
    <property type="entry name" value="CYT_DCMP_DEAMINASES_2"/>
    <property type="match status" value="1"/>
</dbReference>
<dbReference type="GO" id="GO:0004126">
    <property type="term" value="F:cytidine deaminase activity"/>
    <property type="evidence" value="ECO:0007669"/>
    <property type="project" value="UniProtKB-ARBA"/>
</dbReference>
<dbReference type="Pfam" id="PF00383">
    <property type="entry name" value="dCMP_cyt_deam_1"/>
    <property type="match status" value="1"/>
</dbReference>
<gene>
    <name evidence="3" type="ORF">BC938DRAFT_475041</name>
</gene>
<comment type="caution">
    <text evidence="3">The sequence shown here is derived from an EMBL/GenBank/DDBJ whole genome shotgun (WGS) entry which is preliminary data.</text>
</comment>
<dbReference type="GO" id="GO:0055086">
    <property type="term" value="P:nucleobase-containing small molecule metabolic process"/>
    <property type="evidence" value="ECO:0007669"/>
    <property type="project" value="UniProtKB-ARBA"/>
</dbReference>
<dbReference type="AlphaFoldDB" id="A0A433Q169"/>
<dbReference type="EMBL" id="RBNJ01019597">
    <property type="protein sequence ID" value="RUS23498.1"/>
    <property type="molecule type" value="Genomic_DNA"/>
</dbReference>
<proteinExistence type="inferred from homology"/>
<dbReference type="GO" id="GO:0008270">
    <property type="term" value="F:zinc ion binding"/>
    <property type="evidence" value="ECO:0007669"/>
    <property type="project" value="TreeGrafter"/>
</dbReference>
<dbReference type="InterPro" id="IPR050202">
    <property type="entry name" value="Cyt/Deoxycyt_deaminase"/>
</dbReference>
<dbReference type="Proteomes" id="UP000274822">
    <property type="component" value="Unassembled WGS sequence"/>
</dbReference>
<evidence type="ECO:0000256" key="1">
    <source>
        <dbReference type="ARBA" id="ARBA00006576"/>
    </source>
</evidence>
<evidence type="ECO:0000313" key="4">
    <source>
        <dbReference type="Proteomes" id="UP000274822"/>
    </source>
</evidence>
<reference evidence="3 4" key="1">
    <citation type="journal article" date="2018" name="New Phytol.">
        <title>Phylogenomics of Endogonaceae and evolution of mycorrhizas within Mucoromycota.</title>
        <authorList>
            <person name="Chang Y."/>
            <person name="Desiro A."/>
            <person name="Na H."/>
            <person name="Sandor L."/>
            <person name="Lipzen A."/>
            <person name="Clum A."/>
            <person name="Barry K."/>
            <person name="Grigoriev I.V."/>
            <person name="Martin F.M."/>
            <person name="Stajich J.E."/>
            <person name="Smith M.E."/>
            <person name="Bonito G."/>
            <person name="Spatafora J.W."/>
        </authorList>
    </citation>
    <scope>NUCLEOTIDE SEQUENCE [LARGE SCALE GENOMIC DNA]</scope>
    <source>
        <strain evidence="3 4">AD002</strain>
    </source>
</reference>
<name>A0A433Q169_9FUNG</name>
<comment type="similarity">
    <text evidence="1">Belongs to the cytidine and deoxycytidylate deaminase family.</text>
</comment>
<dbReference type="PANTHER" id="PTHR11644">
    <property type="entry name" value="CYTIDINE DEAMINASE"/>
    <property type="match status" value="1"/>
</dbReference>
<organism evidence="3 4">
    <name type="scientific">Jimgerdemannia flammicorona</name>
    <dbReference type="NCBI Taxonomy" id="994334"/>
    <lineage>
        <taxon>Eukaryota</taxon>
        <taxon>Fungi</taxon>
        <taxon>Fungi incertae sedis</taxon>
        <taxon>Mucoromycota</taxon>
        <taxon>Mucoromycotina</taxon>
        <taxon>Endogonomycetes</taxon>
        <taxon>Endogonales</taxon>
        <taxon>Endogonaceae</taxon>
        <taxon>Jimgerdemannia</taxon>
    </lineage>
</organism>
<dbReference type="CDD" id="cd01283">
    <property type="entry name" value="cytidine_deaminase"/>
    <property type="match status" value="1"/>
</dbReference>
<dbReference type="GO" id="GO:0005829">
    <property type="term" value="C:cytosol"/>
    <property type="evidence" value="ECO:0007669"/>
    <property type="project" value="TreeGrafter"/>
</dbReference>
<evidence type="ECO:0000313" key="3">
    <source>
        <dbReference type="EMBL" id="RUS23498.1"/>
    </source>
</evidence>
<dbReference type="InterPro" id="IPR016193">
    <property type="entry name" value="Cytidine_deaminase-like"/>
</dbReference>
<evidence type="ECO:0000259" key="2">
    <source>
        <dbReference type="PROSITE" id="PS51747"/>
    </source>
</evidence>
<dbReference type="PANTHER" id="PTHR11644:SF2">
    <property type="entry name" value="CYTIDINE DEAMINASE"/>
    <property type="match status" value="1"/>
</dbReference>
<dbReference type="GO" id="GO:0072527">
    <property type="term" value="P:pyrimidine-containing compound metabolic process"/>
    <property type="evidence" value="ECO:0007669"/>
    <property type="project" value="UniProtKB-ARBA"/>
</dbReference>
<dbReference type="InterPro" id="IPR002125">
    <property type="entry name" value="CMP_dCMP_dom"/>
</dbReference>
<dbReference type="SUPFAM" id="SSF53927">
    <property type="entry name" value="Cytidine deaminase-like"/>
    <property type="match status" value="1"/>
</dbReference>
<keyword evidence="4" id="KW-1185">Reference proteome</keyword>
<sequence>METPRQLTTTEIGKLIDLTLKARETSYSPYSKFRVGAALFTTSGEWFTGCNVENASYGMSIHYLPLAESLLLPYIHAFLRHPGGAICAERTAYVKAVSEGHKKFLALGVATYVSQH</sequence>
<protein>
    <submittedName>
        <fullName evidence="3">Cytidine deaminase-like protein</fullName>
    </submittedName>
</protein>
<dbReference type="Gene3D" id="3.40.140.10">
    <property type="entry name" value="Cytidine Deaminase, domain 2"/>
    <property type="match status" value="2"/>
</dbReference>
<feature type="domain" description="CMP/dCMP-type deaminase" evidence="2">
    <location>
        <begin position="10"/>
        <end position="116"/>
    </location>
</feature>